<reference evidence="1 2" key="1">
    <citation type="submission" date="2019-11" db="EMBL/GenBank/DDBJ databases">
        <title>Genome of Strain BIT-d1.</title>
        <authorList>
            <person name="Yang Y."/>
        </authorList>
    </citation>
    <scope>NUCLEOTIDE SEQUENCE [LARGE SCALE GENOMIC DNA]</scope>
    <source>
        <strain evidence="1 2">BIT-d1</strain>
    </source>
</reference>
<organism evidence="1 2">
    <name type="scientific">Myroides albus</name>
    <dbReference type="NCBI Taxonomy" id="2562892"/>
    <lineage>
        <taxon>Bacteria</taxon>
        <taxon>Pseudomonadati</taxon>
        <taxon>Bacteroidota</taxon>
        <taxon>Flavobacteriia</taxon>
        <taxon>Flavobacteriales</taxon>
        <taxon>Flavobacteriaceae</taxon>
        <taxon>Myroides</taxon>
    </lineage>
</organism>
<protein>
    <recommendedName>
        <fullName evidence="3">Lipoprotein</fullName>
    </recommendedName>
</protein>
<dbReference type="EMBL" id="WMJX01000005">
    <property type="protein sequence ID" value="MTG97284.1"/>
    <property type="molecule type" value="Genomic_DNA"/>
</dbReference>
<comment type="caution">
    <text evidence="1">The sequence shown here is derived from an EMBL/GenBank/DDBJ whole genome shotgun (WGS) entry which is preliminary data.</text>
</comment>
<dbReference type="Proteomes" id="UP000438760">
    <property type="component" value="Unassembled WGS sequence"/>
</dbReference>
<evidence type="ECO:0000313" key="1">
    <source>
        <dbReference type="EMBL" id="MTG97284.1"/>
    </source>
</evidence>
<evidence type="ECO:0008006" key="3">
    <source>
        <dbReference type="Google" id="ProtNLM"/>
    </source>
</evidence>
<sequence length="162" mass="18875">MRKYFILFLVSSLFMVSCDNRESDLGYNVSVWNTVVTKVNDVVGIEQSIVSLDGYSMFSQRGESAQEYIREAIEEYAKMDVKEDVVPMREALISYMKECDKLLDIYLSLSKQSVDKVLTEEVVEESYLHIESVFMEMEKLSEQVTLEQKAFAKKHYITRYVL</sequence>
<gene>
    <name evidence="1" type="ORF">GJV76_03910</name>
</gene>
<dbReference type="RefSeq" id="WP_155091334.1">
    <property type="nucleotide sequence ID" value="NZ_CP102754.1"/>
</dbReference>
<evidence type="ECO:0000313" key="2">
    <source>
        <dbReference type="Proteomes" id="UP000438760"/>
    </source>
</evidence>
<name>A0A6I3LHK8_9FLAO</name>
<accession>A0A6I3LHK8</accession>
<dbReference type="PROSITE" id="PS51257">
    <property type="entry name" value="PROKAR_LIPOPROTEIN"/>
    <property type="match status" value="1"/>
</dbReference>
<proteinExistence type="predicted"/>
<keyword evidence="2" id="KW-1185">Reference proteome</keyword>
<dbReference type="OrthoDB" id="9989060at2"/>
<dbReference type="AlphaFoldDB" id="A0A6I3LHK8"/>